<evidence type="ECO:0000313" key="3">
    <source>
        <dbReference type="Proteomes" id="UP001596492"/>
    </source>
</evidence>
<dbReference type="PANTHER" id="PTHR36512">
    <property type="entry name" value="D-AMINOPEPTIDASE"/>
    <property type="match status" value="1"/>
</dbReference>
<dbReference type="InterPro" id="IPR016117">
    <property type="entry name" value="ArgJ-like_dom_sf"/>
</dbReference>
<dbReference type="InterPro" id="IPR005321">
    <property type="entry name" value="Peptidase_S58_DmpA"/>
</dbReference>
<dbReference type="Gene3D" id="3.60.70.12">
    <property type="entry name" value="L-amino peptidase D-ALA esterase/amidase"/>
    <property type="match status" value="1"/>
</dbReference>
<sequence>MTTTRIGLKNLITDVPGLKVGNAQDENVLTGTTVILPEERAVCAAAIAGGGPGTRETDALGADKLVDAVDAVVLSGGSVYGLAAADGVVAAMGAKGEGFGLMDLPNVPKSPVVPSAILYDLANGGNKVWGEDTPYRALGRAAYVDALTARTEHEIGAAGAGFGARAGSERGGLGSASIVTADNITVGALVAVNCFGATRMPHTDAFWAYPYEIDGEFGGARPPADFKLDPDDWGAAKVNPKAMQAASTGRQNTTIACIATDISLTPAQAKRVAQMALSGLSRAIRPVFAPFDGDVVFVLSTAKQKLPEPNPLALARIGELAAGTLARAVARGVFEANKLT</sequence>
<evidence type="ECO:0000256" key="1">
    <source>
        <dbReference type="ARBA" id="ARBA00007068"/>
    </source>
</evidence>
<proteinExistence type="inferred from homology"/>
<protein>
    <submittedName>
        <fullName evidence="2">P1 family peptidase</fullName>
    </submittedName>
</protein>
<evidence type="ECO:0000313" key="2">
    <source>
        <dbReference type="EMBL" id="MFC7291217.1"/>
    </source>
</evidence>
<dbReference type="EMBL" id="JBHTBR010000002">
    <property type="protein sequence ID" value="MFC7291217.1"/>
    <property type="molecule type" value="Genomic_DNA"/>
</dbReference>
<dbReference type="SUPFAM" id="SSF56266">
    <property type="entry name" value="DmpA/ArgJ-like"/>
    <property type="match status" value="1"/>
</dbReference>
<dbReference type="PANTHER" id="PTHR36512:SF3">
    <property type="entry name" value="BLR5678 PROTEIN"/>
    <property type="match status" value="1"/>
</dbReference>
<dbReference type="CDD" id="cd02252">
    <property type="entry name" value="nylC_like"/>
    <property type="match status" value="1"/>
</dbReference>
<dbReference type="RefSeq" id="WP_382166410.1">
    <property type="nucleotide sequence ID" value="NZ_JBHTBR010000002.1"/>
</dbReference>
<name>A0ABW2IJN1_9PROT</name>
<dbReference type="Proteomes" id="UP001596492">
    <property type="component" value="Unassembled WGS sequence"/>
</dbReference>
<dbReference type="Pfam" id="PF03576">
    <property type="entry name" value="Peptidase_S58"/>
    <property type="match status" value="1"/>
</dbReference>
<comment type="similarity">
    <text evidence="1">Belongs to the peptidase S58 family.</text>
</comment>
<organism evidence="2 3">
    <name type="scientific">Hirschia litorea</name>
    <dbReference type="NCBI Taxonomy" id="1199156"/>
    <lineage>
        <taxon>Bacteria</taxon>
        <taxon>Pseudomonadati</taxon>
        <taxon>Pseudomonadota</taxon>
        <taxon>Alphaproteobacteria</taxon>
        <taxon>Hyphomonadales</taxon>
        <taxon>Hyphomonadaceae</taxon>
        <taxon>Hirschia</taxon>
    </lineage>
</organism>
<gene>
    <name evidence="2" type="ORF">ACFQS8_06285</name>
</gene>
<accession>A0ABW2IJN1</accession>
<keyword evidence="3" id="KW-1185">Reference proteome</keyword>
<reference evidence="3" key="1">
    <citation type="journal article" date="2019" name="Int. J. Syst. Evol. Microbiol.">
        <title>The Global Catalogue of Microorganisms (GCM) 10K type strain sequencing project: providing services to taxonomists for standard genome sequencing and annotation.</title>
        <authorList>
            <consortium name="The Broad Institute Genomics Platform"/>
            <consortium name="The Broad Institute Genome Sequencing Center for Infectious Disease"/>
            <person name="Wu L."/>
            <person name="Ma J."/>
        </authorList>
    </citation>
    <scope>NUCLEOTIDE SEQUENCE [LARGE SCALE GENOMIC DNA]</scope>
    <source>
        <strain evidence="3">CCUG 51308</strain>
    </source>
</reference>
<comment type="caution">
    <text evidence="2">The sequence shown here is derived from an EMBL/GenBank/DDBJ whole genome shotgun (WGS) entry which is preliminary data.</text>
</comment>